<keyword evidence="2" id="KW-1185">Reference proteome</keyword>
<sequence>MKHLQNISSRNVKKKSVDHDQNSKILRGGKISITTPVTSKKICDGVGISPEHVQWIRSQHEEAIKEEQRQNFCLCVVVVVCVLVAIGLLAVALVDNFNTPTGQLMMERMPDFSDKTIKGKIGTKPSRPLVNLTESCMKLYPTGCFYHKNIYPDNCNRTKCNSIMMDLGLLKNHKC</sequence>
<organism evidence="2 3">
    <name type="scientific">Romanomermis culicivorax</name>
    <name type="common">Nematode worm</name>
    <dbReference type="NCBI Taxonomy" id="13658"/>
    <lineage>
        <taxon>Eukaryota</taxon>
        <taxon>Metazoa</taxon>
        <taxon>Ecdysozoa</taxon>
        <taxon>Nematoda</taxon>
        <taxon>Enoplea</taxon>
        <taxon>Dorylaimia</taxon>
        <taxon>Mermithida</taxon>
        <taxon>Mermithoidea</taxon>
        <taxon>Mermithidae</taxon>
        <taxon>Romanomermis</taxon>
    </lineage>
</organism>
<keyword evidence="1" id="KW-1133">Transmembrane helix</keyword>
<evidence type="ECO:0000313" key="3">
    <source>
        <dbReference type="WBParaSite" id="nRc.2.0.1.t02604-RA"/>
    </source>
</evidence>
<feature type="transmembrane region" description="Helical" evidence="1">
    <location>
        <begin position="72"/>
        <end position="94"/>
    </location>
</feature>
<name>A0A915HLQ3_ROMCU</name>
<reference evidence="3" key="1">
    <citation type="submission" date="2022-11" db="UniProtKB">
        <authorList>
            <consortium name="WormBaseParasite"/>
        </authorList>
    </citation>
    <scope>IDENTIFICATION</scope>
</reference>
<dbReference type="AlphaFoldDB" id="A0A915HLQ3"/>
<dbReference type="Proteomes" id="UP000887565">
    <property type="component" value="Unplaced"/>
</dbReference>
<keyword evidence="1" id="KW-0472">Membrane</keyword>
<dbReference type="WBParaSite" id="nRc.2.0.1.t02604-RA">
    <property type="protein sequence ID" value="nRc.2.0.1.t02604-RA"/>
    <property type="gene ID" value="nRc.2.0.1.g02604"/>
</dbReference>
<accession>A0A915HLQ3</accession>
<evidence type="ECO:0000256" key="1">
    <source>
        <dbReference type="SAM" id="Phobius"/>
    </source>
</evidence>
<keyword evidence="1" id="KW-0812">Transmembrane</keyword>
<protein>
    <submittedName>
        <fullName evidence="3">Uncharacterized protein</fullName>
    </submittedName>
</protein>
<evidence type="ECO:0000313" key="2">
    <source>
        <dbReference type="Proteomes" id="UP000887565"/>
    </source>
</evidence>
<proteinExistence type="predicted"/>